<proteinExistence type="predicted"/>
<comment type="caution">
    <text evidence="1">The sequence shown here is derived from an EMBL/GenBank/DDBJ whole genome shotgun (WGS) entry which is preliminary data.</text>
</comment>
<protein>
    <submittedName>
        <fullName evidence="1">Uncharacterized protein</fullName>
    </submittedName>
</protein>
<dbReference type="EMBL" id="VSSQ01002484">
    <property type="protein sequence ID" value="MPM15688.1"/>
    <property type="molecule type" value="Genomic_DNA"/>
</dbReference>
<reference evidence="1" key="1">
    <citation type="submission" date="2019-08" db="EMBL/GenBank/DDBJ databases">
        <authorList>
            <person name="Kucharzyk K."/>
            <person name="Murdoch R.W."/>
            <person name="Higgins S."/>
            <person name="Loffler F."/>
        </authorList>
    </citation>
    <scope>NUCLEOTIDE SEQUENCE</scope>
</reference>
<evidence type="ECO:0000313" key="1">
    <source>
        <dbReference type="EMBL" id="MPM15688.1"/>
    </source>
</evidence>
<dbReference type="AlphaFoldDB" id="A0A644XIS6"/>
<organism evidence="1">
    <name type="scientific">bioreactor metagenome</name>
    <dbReference type="NCBI Taxonomy" id="1076179"/>
    <lineage>
        <taxon>unclassified sequences</taxon>
        <taxon>metagenomes</taxon>
        <taxon>ecological metagenomes</taxon>
    </lineage>
</organism>
<accession>A0A644XIS6</accession>
<sequence length="58" mass="6507">MATTIFTEVEIQHVYAQLGLSQDDCDLEFDNFCDCDLHFYGLTKDFPIGLSGSSIQTL</sequence>
<gene>
    <name evidence="1" type="ORF">SDC9_62059</name>
</gene>
<name>A0A644XIS6_9ZZZZ</name>